<feature type="region of interest" description="Disordered" evidence="1">
    <location>
        <begin position="114"/>
        <end position="136"/>
    </location>
</feature>
<feature type="region of interest" description="Disordered" evidence="1">
    <location>
        <begin position="1"/>
        <end position="53"/>
    </location>
</feature>
<evidence type="ECO:0000313" key="2">
    <source>
        <dbReference type="EMBL" id="SBS79644.1"/>
    </source>
</evidence>
<evidence type="ECO:0008006" key="3">
    <source>
        <dbReference type="Google" id="ProtNLM"/>
    </source>
</evidence>
<gene>
    <name evidence="2" type="ORF">MHPYR_880002</name>
</gene>
<name>A0A1Y5PLW4_9MYCO</name>
<dbReference type="AlphaFoldDB" id="A0A1Y5PLW4"/>
<proteinExistence type="predicted"/>
<accession>A0A1Y5PLW4</accession>
<evidence type="ECO:0000256" key="1">
    <source>
        <dbReference type="SAM" id="MobiDB-lite"/>
    </source>
</evidence>
<protein>
    <recommendedName>
        <fullName evidence="3">Scaffolding protein</fullName>
    </recommendedName>
</protein>
<dbReference type="EMBL" id="FLQS01000087">
    <property type="protein sequence ID" value="SBS79644.1"/>
    <property type="molecule type" value="Genomic_DNA"/>
</dbReference>
<organism evidence="2">
    <name type="scientific">uncultured Mycobacterium sp</name>
    <dbReference type="NCBI Taxonomy" id="171292"/>
    <lineage>
        <taxon>Bacteria</taxon>
        <taxon>Bacillati</taxon>
        <taxon>Actinomycetota</taxon>
        <taxon>Actinomycetes</taxon>
        <taxon>Mycobacteriales</taxon>
        <taxon>Mycobacteriaceae</taxon>
        <taxon>Mycobacterium</taxon>
        <taxon>environmental samples</taxon>
    </lineage>
</organism>
<feature type="compositionally biased region" description="Low complexity" evidence="1">
    <location>
        <begin position="1"/>
        <end position="10"/>
    </location>
</feature>
<reference evidence="2" key="1">
    <citation type="submission" date="2016-03" db="EMBL/GenBank/DDBJ databases">
        <authorList>
            <person name="Ploux O."/>
        </authorList>
    </citation>
    <scope>NUCLEOTIDE SEQUENCE</scope>
    <source>
        <strain evidence="2">UC10</strain>
    </source>
</reference>
<feature type="compositionally biased region" description="Basic and acidic residues" evidence="1">
    <location>
        <begin position="34"/>
        <end position="53"/>
    </location>
</feature>
<sequence length="149" mass="15736">MSENDTVTTEVTEEEVTAPEIAAGLEVQPEDPSDDGKAAKLRKRAQEAEAERDTLRAQLTATMDRVLDNEAERIKVNPALLRAAGLNASDYVGEDGALDIAGLAAAIEAKRAELGLPRKPQPVPSAGRGRGDALNEAGSAAWDDVFSAR</sequence>